<feature type="region of interest" description="Disordered" evidence="1">
    <location>
        <begin position="15"/>
        <end position="41"/>
    </location>
</feature>
<evidence type="ECO:0000313" key="3">
    <source>
        <dbReference type="Proteomes" id="UP000886469"/>
    </source>
</evidence>
<name>A0ABX1TCC0_9PROT</name>
<dbReference type="EMBL" id="SPMX01000072">
    <property type="protein sequence ID" value="NMQ07339.1"/>
    <property type="molecule type" value="Genomic_DNA"/>
</dbReference>
<keyword evidence="3" id="KW-1185">Reference proteome</keyword>
<proteinExistence type="predicted"/>
<evidence type="ECO:0000256" key="1">
    <source>
        <dbReference type="SAM" id="MobiDB-lite"/>
    </source>
</evidence>
<comment type="caution">
    <text evidence="2">The sequence shown here is derived from an EMBL/GenBank/DDBJ whole genome shotgun (WGS) entry which is preliminary data.</text>
</comment>
<dbReference type="Proteomes" id="UP000886469">
    <property type="component" value="Unassembled WGS sequence"/>
</dbReference>
<sequence length="285" mass="30774">MPAIAVRKARRVLNASPPGISATGTKPVLRQPGKGAPESPGQFRQLAGGGDVRPLIRQQKLLVVVGSSLIVTATDQQPRQQTQVADGHDGAAEDPFMEHRRTGDEQAVAGVDLQLWNVPGNGRYCGQFCGVWFLLARFGKDCSLLATKDDTRIDRLSAQGFLFDLSAEALLDGIKACIQAVLRGHVERSIDQIGVDFVAASQFENGLPPLGHKVCKRGCSALAVRHQAGRRGGSQLRLRGIQAPQQNRHECSKAYGHDPWPVQDEAAVKGHRQARQCFSAKNPGK</sequence>
<protein>
    <submittedName>
        <fullName evidence="2">Uncharacterized protein</fullName>
    </submittedName>
</protein>
<accession>A0ABX1TCC0</accession>
<evidence type="ECO:0000313" key="2">
    <source>
        <dbReference type="EMBL" id="NMQ07339.1"/>
    </source>
</evidence>
<dbReference type="RefSeq" id="WP_169071656.1">
    <property type="nucleotide sequence ID" value="NZ_SPMX01000072.1"/>
</dbReference>
<organism evidence="2 3">
    <name type="scientific">Candidatus Accumulibacter contiguus</name>
    <dbReference type="NCBI Taxonomy" id="2954381"/>
    <lineage>
        <taxon>Bacteria</taxon>
        <taxon>Pseudomonadati</taxon>
        <taxon>Pseudomonadota</taxon>
        <taxon>Betaproteobacteria</taxon>
        <taxon>Candidatus Accumulibacter</taxon>
    </lineage>
</organism>
<gene>
    <name evidence="2" type="ORF">E4Q08_19890</name>
</gene>
<reference evidence="2" key="1">
    <citation type="submission" date="2019-03" db="EMBL/GenBank/DDBJ databases">
        <title>Metabolic reconstructions from genomes of highly enriched 'Candidatus Accumulibacter' and 'Candidatus Competibacter' bioreactor populations.</title>
        <authorList>
            <person name="Annavajhala M.K."/>
            <person name="Welles L."/>
            <person name="Abbas B."/>
            <person name="Sorokin D."/>
            <person name="Park H."/>
            <person name="Van Loosdrecht M."/>
            <person name="Chandran K."/>
        </authorList>
    </citation>
    <scope>NUCLEOTIDE SEQUENCE</scope>
    <source>
        <strain evidence="2">SBR_L</strain>
    </source>
</reference>